<evidence type="ECO:0000313" key="2">
    <source>
        <dbReference type="Proteomes" id="UP000481872"/>
    </source>
</evidence>
<dbReference type="EMBL" id="JAAGPU010000012">
    <property type="protein sequence ID" value="NEU04747.1"/>
    <property type="molecule type" value="Genomic_DNA"/>
</dbReference>
<dbReference type="InterPro" id="IPR019734">
    <property type="entry name" value="TPR_rpt"/>
</dbReference>
<protein>
    <submittedName>
        <fullName evidence="1">Helix-turn-helix transcriptional regulator</fullName>
    </submittedName>
</protein>
<dbReference type="AlphaFoldDB" id="A0A6M0H2J3"/>
<dbReference type="SMART" id="SM00028">
    <property type="entry name" value="TPR"/>
    <property type="match status" value="4"/>
</dbReference>
<dbReference type="PROSITE" id="PS50293">
    <property type="entry name" value="TPR_REGION"/>
    <property type="match status" value="1"/>
</dbReference>
<dbReference type="SUPFAM" id="SSF47413">
    <property type="entry name" value="lambda repressor-like DNA-binding domains"/>
    <property type="match status" value="1"/>
</dbReference>
<dbReference type="Gene3D" id="1.25.40.10">
    <property type="entry name" value="Tetratricopeptide repeat domain"/>
    <property type="match status" value="2"/>
</dbReference>
<name>A0A6M0H2J3_9CLOT</name>
<organism evidence="1 2">
    <name type="scientific">Clostridium senegalense</name>
    <dbReference type="NCBI Taxonomy" id="1465809"/>
    <lineage>
        <taxon>Bacteria</taxon>
        <taxon>Bacillati</taxon>
        <taxon>Bacillota</taxon>
        <taxon>Clostridia</taxon>
        <taxon>Eubacteriales</taxon>
        <taxon>Clostridiaceae</taxon>
        <taxon>Clostridium</taxon>
    </lineage>
</organism>
<dbReference type="Proteomes" id="UP000481872">
    <property type="component" value="Unassembled WGS sequence"/>
</dbReference>
<dbReference type="InterPro" id="IPR001387">
    <property type="entry name" value="Cro/C1-type_HTH"/>
</dbReference>
<dbReference type="InterPro" id="IPR011990">
    <property type="entry name" value="TPR-like_helical_dom_sf"/>
</dbReference>
<dbReference type="SUPFAM" id="SSF48452">
    <property type="entry name" value="TPR-like"/>
    <property type="match status" value="1"/>
</dbReference>
<proteinExistence type="predicted"/>
<dbReference type="InterPro" id="IPR010982">
    <property type="entry name" value="Lambda_DNA-bd_dom_sf"/>
</dbReference>
<reference evidence="1 2" key="1">
    <citation type="submission" date="2020-02" db="EMBL/GenBank/DDBJ databases">
        <title>Genome assembly of a novel Clostridium senegalense strain.</title>
        <authorList>
            <person name="Gupta T.B."/>
            <person name="Jauregui R."/>
            <person name="Maclean P."/>
            <person name="Nawarathana A."/>
            <person name="Brightwell G."/>
        </authorList>
    </citation>
    <scope>NUCLEOTIDE SEQUENCE [LARGE SCALE GENOMIC DNA]</scope>
    <source>
        <strain evidence="1 2">AGRFS4</strain>
    </source>
</reference>
<gene>
    <name evidence="1" type="ORF">G3M99_07755</name>
</gene>
<dbReference type="GO" id="GO:0003677">
    <property type="term" value="F:DNA binding"/>
    <property type="evidence" value="ECO:0007669"/>
    <property type="project" value="InterPro"/>
</dbReference>
<sequence length="426" mass="50609">MTSEILSIGEKIKRSRIYKGLTLKEICEEKISVSKMSCIENNKVDAEEWILEYISEKLELDINYLKHDVKKQLIDNIEVFRSCKETNNYYDEYFDDIEYNLEYAEKYAYYELCCEIMHLFFSAHIFKRNFDELRKLIPRYYDFCKRAHNELYQLKYYVDVGVYLSLNGEQRQAISYYNSVRTRLKELDVEDKLDLIRTTYNEGSAYMMLSEYEKASEICEELKSMIKYCENKKIEGAIYNLCSLLALHLENYDEFEAYKNKVFKLYKNDYEKYASCLHNFGEVLIRNKKIDLGENCIRESLKIFPRENKEKLCIFLIANLEALIENKMLGLAKEVSNELLTYAINLDSSKFIESAYYYKAILLQLEGDYAASETYMNLSLDALLKCGYKDKIYKRYLQMGNMYHKLGEVSESIKFLNLAMQLEKKI</sequence>
<comment type="caution">
    <text evidence="1">The sequence shown here is derived from an EMBL/GenBank/DDBJ whole genome shotgun (WGS) entry which is preliminary data.</text>
</comment>
<keyword evidence="2" id="KW-1185">Reference proteome</keyword>
<accession>A0A6M0H2J3</accession>
<dbReference type="RefSeq" id="WP_061995538.1">
    <property type="nucleotide sequence ID" value="NZ_JAAGPU010000012.1"/>
</dbReference>
<evidence type="ECO:0000313" key="1">
    <source>
        <dbReference type="EMBL" id="NEU04747.1"/>
    </source>
</evidence>
<dbReference type="CDD" id="cd00093">
    <property type="entry name" value="HTH_XRE"/>
    <property type="match status" value="1"/>
</dbReference>